<keyword evidence="2" id="KW-0472">Membrane</keyword>
<feature type="transmembrane region" description="Helical" evidence="2">
    <location>
        <begin position="111"/>
        <end position="130"/>
    </location>
</feature>
<dbReference type="EMBL" id="BONZ01000003">
    <property type="protein sequence ID" value="GIH12102.1"/>
    <property type="molecule type" value="Genomic_DNA"/>
</dbReference>
<accession>A0A8J3VMV4</accession>
<feature type="transmembrane region" description="Helical" evidence="2">
    <location>
        <begin position="142"/>
        <end position="162"/>
    </location>
</feature>
<comment type="caution">
    <text evidence="3">The sequence shown here is derived from an EMBL/GenBank/DDBJ whole genome shotgun (WGS) entry which is preliminary data.</text>
</comment>
<feature type="region of interest" description="Disordered" evidence="1">
    <location>
        <begin position="252"/>
        <end position="297"/>
    </location>
</feature>
<sequence>MASEDSGPLQARLGSPASYAAELRAAAGLMSAKTPGTGAARLTDWLSLATDLYRRADARGGRLIGYPRLSEYLRLLRPGWWVLRGYVLDVVVFGLSNRMTSVIPLVGGGKWLTGMVVLLGCVVGSVWFGRRAGRWRESWQRYGLRALNLVLGVLLIVVAFQLSDDIRDGWQAANASPVSYQDNEPSDVIPVGSDGRPLSGVRLFDQNGNALNLGDPYSCPSAPATPYLYPMCADPYAAFGVPSWWPGAASLGPSSSAGVQPSTVPSTAVPSITPTPSAGVSATPRPSSATPTASVSG</sequence>
<evidence type="ECO:0000313" key="4">
    <source>
        <dbReference type="Proteomes" id="UP000642748"/>
    </source>
</evidence>
<name>A0A8J3VMV4_9ACTN</name>
<evidence type="ECO:0000256" key="2">
    <source>
        <dbReference type="SAM" id="Phobius"/>
    </source>
</evidence>
<dbReference type="AlphaFoldDB" id="A0A8J3VMV4"/>
<reference evidence="3" key="1">
    <citation type="submission" date="2021-01" db="EMBL/GenBank/DDBJ databases">
        <title>Whole genome shotgun sequence of Rugosimonospora africana NBRC 104875.</title>
        <authorList>
            <person name="Komaki H."/>
            <person name="Tamura T."/>
        </authorList>
    </citation>
    <scope>NUCLEOTIDE SEQUENCE</scope>
    <source>
        <strain evidence="3">NBRC 104875</strain>
    </source>
</reference>
<protein>
    <submittedName>
        <fullName evidence="3">Uncharacterized protein</fullName>
    </submittedName>
</protein>
<keyword evidence="4" id="KW-1185">Reference proteome</keyword>
<feature type="compositionally biased region" description="Polar residues" evidence="1">
    <location>
        <begin position="259"/>
        <end position="297"/>
    </location>
</feature>
<keyword evidence="2" id="KW-1133">Transmembrane helix</keyword>
<proteinExistence type="predicted"/>
<gene>
    <name evidence="3" type="ORF">Raf01_02740</name>
</gene>
<evidence type="ECO:0000256" key="1">
    <source>
        <dbReference type="SAM" id="MobiDB-lite"/>
    </source>
</evidence>
<keyword evidence="2" id="KW-0812">Transmembrane</keyword>
<organism evidence="3 4">
    <name type="scientific">Rugosimonospora africana</name>
    <dbReference type="NCBI Taxonomy" id="556532"/>
    <lineage>
        <taxon>Bacteria</taxon>
        <taxon>Bacillati</taxon>
        <taxon>Actinomycetota</taxon>
        <taxon>Actinomycetes</taxon>
        <taxon>Micromonosporales</taxon>
        <taxon>Micromonosporaceae</taxon>
        <taxon>Rugosimonospora</taxon>
    </lineage>
</organism>
<evidence type="ECO:0000313" key="3">
    <source>
        <dbReference type="EMBL" id="GIH12102.1"/>
    </source>
</evidence>
<dbReference type="Proteomes" id="UP000642748">
    <property type="component" value="Unassembled WGS sequence"/>
</dbReference>